<accession>A0A2N9FSN4</accession>
<proteinExistence type="predicted"/>
<feature type="domain" description="MULE transposase" evidence="2">
    <location>
        <begin position="243"/>
        <end position="337"/>
    </location>
</feature>
<evidence type="ECO:0000259" key="1">
    <source>
        <dbReference type="Pfam" id="PF03101"/>
    </source>
</evidence>
<dbReference type="InterPro" id="IPR018289">
    <property type="entry name" value="MULE_transposase_dom"/>
</dbReference>
<sequence length="628" mass="73100">MMQQSRSWGLRLAYQIWCQKLVVQFVSENHAYIFYNEYAGSIGFSVRKDFVNKCKEDEIVKSRRFVCYKRGFRLLDKRNRNVKKPRKHVRTGCPAQMTISRQPDGKYLVIHFEKEHNHELVPREQAHMLPSQRKVTAAQAIEADMANKFGIPQKLAFEFMSRQVGGRENVGYLLVDYNNHLRSKRNKAMREGDAGSLLSYFQKQQVENPSFFYAIQLDVDDLITNVFWTDARMIIDYSHFGDVVSFDTTYKTNQLSRPLAIFVGLNHHREMVIFGAALLYDECVESFEWLFKTFMQAMSGKKPITILTDQDHAMAKAIKSVFPEVNHRLCMWHMWQNAMKHLGHYFKIEDSFAKDLKSCINSHEKEEEFFQAWEAFLIKYNLKDNDWLASRFKEREKWAMVYRRQTFSAGMKSTQLSESFNSCLKKYLNLDLDVMRFFNHFERAVADQRYNEMKSDYDMSQRIPALKVIEGAETIKNKDGNEEVIVGDNLNNLKSKGLKKKERAPGGKRRLMSSLEQSLKKRKGGSNQLSTPNIIAGNQSSRTKIVSPPLPSNFVHSLSYQHPSYYQWQLPILNPQMECLQSSQETINTQCSLAAGLMVGPQAYSMLEQSSSFRTQQQNQPTIPYLRK</sequence>
<dbReference type="PANTHER" id="PTHR47718">
    <property type="entry name" value="OS01G0519700 PROTEIN"/>
    <property type="match status" value="1"/>
</dbReference>
<dbReference type="Pfam" id="PF10551">
    <property type="entry name" value="MULE"/>
    <property type="match status" value="1"/>
</dbReference>
<dbReference type="AlphaFoldDB" id="A0A2N9FSN4"/>
<dbReference type="InterPro" id="IPR004330">
    <property type="entry name" value="FAR1_DNA_bnd_dom"/>
</dbReference>
<dbReference type="Pfam" id="PF03101">
    <property type="entry name" value="FAR1"/>
    <property type="match status" value="1"/>
</dbReference>
<gene>
    <name evidence="3" type="ORF">FSB_LOCUS18105</name>
</gene>
<protein>
    <submittedName>
        <fullName evidence="3">Uncharacterized protein</fullName>
    </submittedName>
</protein>
<feature type="domain" description="FAR1" evidence="1">
    <location>
        <begin position="34"/>
        <end position="122"/>
    </location>
</feature>
<dbReference type="PANTHER" id="PTHR47718:SF8">
    <property type="entry name" value="PROTEIN FAR1-RELATED SEQUENCE"/>
    <property type="match status" value="1"/>
</dbReference>
<evidence type="ECO:0000313" key="3">
    <source>
        <dbReference type="EMBL" id="SPC90223.1"/>
    </source>
</evidence>
<reference evidence="3" key="1">
    <citation type="submission" date="2018-02" db="EMBL/GenBank/DDBJ databases">
        <authorList>
            <person name="Cohen D.B."/>
            <person name="Kent A.D."/>
        </authorList>
    </citation>
    <scope>NUCLEOTIDE SEQUENCE</scope>
</reference>
<dbReference type="EMBL" id="OIVN01001129">
    <property type="protein sequence ID" value="SPC90223.1"/>
    <property type="molecule type" value="Genomic_DNA"/>
</dbReference>
<evidence type="ECO:0000259" key="2">
    <source>
        <dbReference type="Pfam" id="PF10551"/>
    </source>
</evidence>
<name>A0A2N9FSN4_FAGSY</name>
<organism evidence="3">
    <name type="scientific">Fagus sylvatica</name>
    <name type="common">Beechnut</name>
    <dbReference type="NCBI Taxonomy" id="28930"/>
    <lineage>
        <taxon>Eukaryota</taxon>
        <taxon>Viridiplantae</taxon>
        <taxon>Streptophyta</taxon>
        <taxon>Embryophyta</taxon>
        <taxon>Tracheophyta</taxon>
        <taxon>Spermatophyta</taxon>
        <taxon>Magnoliopsida</taxon>
        <taxon>eudicotyledons</taxon>
        <taxon>Gunneridae</taxon>
        <taxon>Pentapetalae</taxon>
        <taxon>rosids</taxon>
        <taxon>fabids</taxon>
        <taxon>Fagales</taxon>
        <taxon>Fagaceae</taxon>
        <taxon>Fagus</taxon>
    </lineage>
</organism>